<evidence type="ECO:0000259" key="1">
    <source>
        <dbReference type="Pfam" id="PF00382"/>
    </source>
</evidence>
<dbReference type="GO" id="GO:0017025">
    <property type="term" value="F:TBP-class protein binding"/>
    <property type="evidence" value="ECO:0007669"/>
    <property type="project" value="InterPro"/>
</dbReference>
<dbReference type="Pfam" id="PF00382">
    <property type="entry name" value="TFIIB"/>
    <property type="match status" value="1"/>
</dbReference>
<accession>A0A383CTJ9</accession>
<name>A0A383CTJ9_9ZZZZ</name>
<reference evidence="2" key="1">
    <citation type="submission" date="2018-05" db="EMBL/GenBank/DDBJ databases">
        <authorList>
            <person name="Lanie J.A."/>
            <person name="Ng W.-L."/>
            <person name="Kazmierczak K.M."/>
            <person name="Andrzejewski T.M."/>
            <person name="Davidsen T.M."/>
            <person name="Wayne K.J."/>
            <person name="Tettelin H."/>
            <person name="Glass J.I."/>
            <person name="Rusch D."/>
            <person name="Podicherti R."/>
            <person name="Tsui H.-C.T."/>
            <person name="Winkler M.E."/>
        </authorList>
    </citation>
    <scope>NUCLEOTIDE SEQUENCE</scope>
</reference>
<dbReference type="InterPro" id="IPR013150">
    <property type="entry name" value="TFIIB_cyclin"/>
</dbReference>
<evidence type="ECO:0000313" key="2">
    <source>
        <dbReference type="EMBL" id="SVE35195.1"/>
    </source>
</evidence>
<sequence length="77" mass="9107">LYLACVKNGEDITQRDIAQSADVTEVTIRNRYKGLKDMKTVDDEMIINIEQRKKRNTKLTNHKKYIERKNRAKNDIL</sequence>
<organism evidence="2">
    <name type="scientific">marine metagenome</name>
    <dbReference type="NCBI Taxonomy" id="408172"/>
    <lineage>
        <taxon>unclassified sequences</taxon>
        <taxon>metagenomes</taxon>
        <taxon>ecological metagenomes</taxon>
    </lineage>
</organism>
<dbReference type="AlphaFoldDB" id="A0A383CTJ9"/>
<gene>
    <name evidence="2" type="ORF">METZ01_LOCUS488049</name>
</gene>
<dbReference type="SUPFAM" id="SSF47954">
    <property type="entry name" value="Cyclin-like"/>
    <property type="match status" value="1"/>
</dbReference>
<protein>
    <recommendedName>
        <fullName evidence="1">Transcription factor TFIIB cyclin-like domain-containing protein</fullName>
    </recommendedName>
</protein>
<dbReference type="InterPro" id="IPR036915">
    <property type="entry name" value="Cyclin-like_sf"/>
</dbReference>
<proteinExistence type="predicted"/>
<dbReference type="Gene3D" id="1.10.472.10">
    <property type="entry name" value="Cyclin-like"/>
    <property type="match status" value="1"/>
</dbReference>
<feature type="non-terminal residue" evidence="2">
    <location>
        <position position="1"/>
    </location>
</feature>
<feature type="domain" description="Transcription factor TFIIB cyclin-like" evidence="1">
    <location>
        <begin position="1"/>
        <end position="36"/>
    </location>
</feature>
<dbReference type="EMBL" id="UINC01211338">
    <property type="protein sequence ID" value="SVE35195.1"/>
    <property type="molecule type" value="Genomic_DNA"/>
</dbReference>